<feature type="compositionally biased region" description="Basic and acidic residues" evidence="1">
    <location>
        <begin position="262"/>
        <end position="286"/>
    </location>
</feature>
<evidence type="ECO:0000313" key="2">
    <source>
        <dbReference type="EMBL" id="GMH62650.1"/>
    </source>
</evidence>
<feature type="region of interest" description="Disordered" evidence="1">
    <location>
        <begin position="75"/>
        <end position="108"/>
    </location>
</feature>
<organism evidence="2 3">
    <name type="scientific">Triparma retinervis</name>
    <dbReference type="NCBI Taxonomy" id="2557542"/>
    <lineage>
        <taxon>Eukaryota</taxon>
        <taxon>Sar</taxon>
        <taxon>Stramenopiles</taxon>
        <taxon>Ochrophyta</taxon>
        <taxon>Bolidophyceae</taxon>
        <taxon>Parmales</taxon>
        <taxon>Triparmaceae</taxon>
        <taxon>Triparma</taxon>
    </lineage>
</organism>
<protein>
    <recommendedName>
        <fullName evidence="4">OTU domain-containing protein</fullName>
    </recommendedName>
</protein>
<evidence type="ECO:0000256" key="1">
    <source>
        <dbReference type="SAM" id="MobiDB-lite"/>
    </source>
</evidence>
<gene>
    <name evidence="2" type="ORF">TrRE_jg11607</name>
</gene>
<evidence type="ECO:0008006" key="4">
    <source>
        <dbReference type="Google" id="ProtNLM"/>
    </source>
</evidence>
<dbReference type="Proteomes" id="UP001165082">
    <property type="component" value="Unassembled WGS sequence"/>
</dbReference>
<name>A0A9W7A7C1_9STRA</name>
<feature type="region of interest" description="Disordered" evidence="1">
    <location>
        <begin position="262"/>
        <end position="316"/>
    </location>
</feature>
<dbReference type="OrthoDB" id="6022136at2759"/>
<feature type="compositionally biased region" description="Polar residues" evidence="1">
    <location>
        <begin position="82"/>
        <end position="99"/>
    </location>
</feature>
<sequence>MTSDGLLAKLNVTTCEAAVIMPPISERPIGLIDGRVADRTKRSNSTMTDERETSTAPILHLNFKVGEEARLVSRCSKGRAPPSTQSASTLTESAQSFRRGTSHDCSGDDDGNYDDCNVEWSGEEAHHSGNFQRKDIALDSNLHDRLHMSEYISWDTSTSTIISYLLCAVGFFATLIVRVSGCAQEVEEVKEIEEVKEVEEVEAVEAVEAVEEVEVKEVEEVEVKEVEVDKSLADQKKDRRWRKRLKAFQRHEEIRKKQEIKKEEKKEEMEKTKNKRQEARKASLKERGKKQKRETVNSSAHLNTTKTVNNATTTGRRRAPLSLKILKKKFVPRAEKEDAHTRVAGKVQVEAEVEVSEGGVIKEKEKENYESAKTQELQKKREQWRCRKFITTTFPFCYHDDLFNSTSMSKEDKEAMNISEVKFEVADETEINFDTTPFRTIDLHQNSNGLCMFHALAYQSGHSLTTIITAISEELEREGR</sequence>
<feature type="compositionally biased region" description="Low complexity" evidence="1">
    <location>
        <begin position="303"/>
        <end position="314"/>
    </location>
</feature>
<proteinExistence type="predicted"/>
<accession>A0A9W7A7C1</accession>
<reference evidence="2" key="1">
    <citation type="submission" date="2022-07" db="EMBL/GenBank/DDBJ databases">
        <title>Genome analysis of Parmales, a sister group of diatoms, reveals the evolutionary specialization of diatoms from phago-mixotrophs to photoautotrophs.</title>
        <authorList>
            <person name="Ban H."/>
            <person name="Sato S."/>
            <person name="Yoshikawa S."/>
            <person name="Kazumasa Y."/>
            <person name="Nakamura Y."/>
            <person name="Ichinomiya M."/>
            <person name="Saitoh K."/>
            <person name="Sato N."/>
            <person name="Blanc-Mathieu R."/>
            <person name="Endo H."/>
            <person name="Kuwata A."/>
            <person name="Ogata H."/>
        </authorList>
    </citation>
    <scope>NUCLEOTIDE SEQUENCE</scope>
</reference>
<dbReference type="EMBL" id="BRXZ01003825">
    <property type="protein sequence ID" value="GMH62650.1"/>
    <property type="molecule type" value="Genomic_DNA"/>
</dbReference>
<comment type="caution">
    <text evidence="2">The sequence shown here is derived from an EMBL/GenBank/DDBJ whole genome shotgun (WGS) entry which is preliminary data.</text>
</comment>
<keyword evidence="3" id="KW-1185">Reference proteome</keyword>
<dbReference type="AlphaFoldDB" id="A0A9W7A7C1"/>
<evidence type="ECO:0000313" key="3">
    <source>
        <dbReference type="Proteomes" id="UP001165082"/>
    </source>
</evidence>